<dbReference type="Proteomes" id="UP000744676">
    <property type="component" value="Unassembled WGS sequence"/>
</dbReference>
<evidence type="ECO:0000313" key="1">
    <source>
        <dbReference type="EMBL" id="KAF5093396.1"/>
    </source>
</evidence>
<organism evidence="1 2">
    <name type="scientific">Geotrichum galactomycetum</name>
    <dbReference type="NCBI Taxonomy" id="27317"/>
    <lineage>
        <taxon>Eukaryota</taxon>
        <taxon>Fungi</taxon>
        <taxon>Dikarya</taxon>
        <taxon>Ascomycota</taxon>
        <taxon>Saccharomycotina</taxon>
        <taxon>Dipodascomycetes</taxon>
        <taxon>Dipodascales</taxon>
        <taxon>Dipodascaceae</taxon>
        <taxon>Geotrichum</taxon>
    </lineage>
</organism>
<dbReference type="EMBL" id="QVQA01000240">
    <property type="protein sequence ID" value="KAF5093396.1"/>
    <property type="molecule type" value="Genomic_DNA"/>
</dbReference>
<accession>A0ACB6UZF3</accession>
<reference evidence="1 2" key="1">
    <citation type="journal article" date="2020" name="Front. Microbiol.">
        <title>Phenotypic and Genetic Characterization of the Cheese Ripening Yeast Geotrichum candidum.</title>
        <authorList>
            <person name="Perkins V."/>
            <person name="Vignola S."/>
            <person name="Lessard M.H."/>
            <person name="Plante P.L."/>
            <person name="Corbeil J."/>
            <person name="Dugat-Bony E."/>
            <person name="Frenette M."/>
            <person name="Labrie S."/>
        </authorList>
    </citation>
    <scope>NUCLEOTIDE SEQUENCE [LARGE SCALE GENOMIC DNA]</scope>
    <source>
        <strain evidence="1 2">LMA-1147</strain>
    </source>
</reference>
<comment type="caution">
    <text evidence="1">The sequence shown here is derived from an EMBL/GenBank/DDBJ whole genome shotgun (WGS) entry which is preliminary data.</text>
</comment>
<sequence>MSLLVLFVSFGFVIALVIALPVLNGIGTYQRNIDGRKQASQLLEEKEREKKRYQAGLSSSASTATTTASNRRAGTSGGFEEYVPFGEQPSPSPYAPSVDDVVEPASTAGGSGASSAAAAAAAAAAALTDGTKLAALKTKLLNKHNPLKFTPKTGGLATTTSGSGVLLDPTAPVGSVDVTKPFNRDINNEFDYDAFIQDAEREDAVDEEREQSRLQRVAEAAKQDEQAREKLAREHLESLA</sequence>
<evidence type="ECO:0000313" key="2">
    <source>
        <dbReference type="Proteomes" id="UP000744676"/>
    </source>
</evidence>
<protein>
    <submittedName>
        <fullName evidence="1">Uncharacterized protein</fullName>
    </submittedName>
</protein>
<name>A0ACB6UZF3_9ASCO</name>
<keyword evidence="2" id="KW-1185">Reference proteome</keyword>
<proteinExistence type="predicted"/>
<gene>
    <name evidence="1" type="ORF">D0Z00_004080</name>
</gene>